<feature type="compositionally biased region" description="Low complexity" evidence="1">
    <location>
        <begin position="79"/>
        <end position="92"/>
    </location>
</feature>
<reference evidence="2 3" key="1">
    <citation type="journal article" date="2021" name="Elife">
        <title>Chloroplast acquisition without the gene transfer in kleptoplastic sea slugs, Plakobranchus ocellatus.</title>
        <authorList>
            <person name="Maeda T."/>
            <person name="Takahashi S."/>
            <person name="Yoshida T."/>
            <person name="Shimamura S."/>
            <person name="Takaki Y."/>
            <person name="Nagai Y."/>
            <person name="Toyoda A."/>
            <person name="Suzuki Y."/>
            <person name="Arimoto A."/>
            <person name="Ishii H."/>
            <person name="Satoh N."/>
            <person name="Nishiyama T."/>
            <person name="Hasebe M."/>
            <person name="Maruyama T."/>
            <person name="Minagawa J."/>
            <person name="Obokata J."/>
            <person name="Shigenobu S."/>
        </authorList>
    </citation>
    <scope>NUCLEOTIDE SEQUENCE [LARGE SCALE GENOMIC DNA]</scope>
</reference>
<dbReference type="AlphaFoldDB" id="A0AAV4JQS4"/>
<evidence type="ECO:0000313" key="2">
    <source>
        <dbReference type="EMBL" id="GFS25127.1"/>
    </source>
</evidence>
<evidence type="ECO:0000256" key="1">
    <source>
        <dbReference type="SAM" id="MobiDB-lite"/>
    </source>
</evidence>
<proteinExistence type="predicted"/>
<gene>
    <name evidence="2" type="ORF">ElyMa_005175700</name>
</gene>
<dbReference type="EMBL" id="BMAT01010356">
    <property type="protein sequence ID" value="GFS25127.1"/>
    <property type="molecule type" value="Genomic_DNA"/>
</dbReference>
<dbReference type="Proteomes" id="UP000762676">
    <property type="component" value="Unassembled WGS sequence"/>
</dbReference>
<name>A0AAV4JQS4_9GAST</name>
<feature type="region of interest" description="Disordered" evidence="1">
    <location>
        <begin position="66"/>
        <end position="101"/>
    </location>
</feature>
<accession>A0AAV4JQS4</accession>
<keyword evidence="3" id="KW-1185">Reference proteome</keyword>
<organism evidence="2 3">
    <name type="scientific">Elysia marginata</name>
    <dbReference type="NCBI Taxonomy" id="1093978"/>
    <lineage>
        <taxon>Eukaryota</taxon>
        <taxon>Metazoa</taxon>
        <taxon>Spiralia</taxon>
        <taxon>Lophotrochozoa</taxon>
        <taxon>Mollusca</taxon>
        <taxon>Gastropoda</taxon>
        <taxon>Heterobranchia</taxon>
        <taxon>Euthyneura</taxon>
        <taxon>Panpulmonata</taxon>
        <taxon>Sacoglossa</taxon>
        <taxon>Placobranchoidea</taxon>
        <taxon>Plakobranchidae</taxon>
        <taxon>Elysia</taxon>
    </lineage>
</organism>
<sequence length="101" mass="10868">MVHTFPYYKQVTTAQGIGKLKLQETPESMLSFANTHAQNFKVCAQQAPPSFPMMLLSADIKDIALPEGGHSRHHPASPADLHATLGAGTAATYKVPSGRPR</sequence>
<evidence type="ECO:0000313" key="3">
    <source>
        <dbReference type="Proteomes" id="UP000762676"/>
    </source>
</evidence>
<comment type="caution">
    <text evidence="2">The sequence shown here is derived from an EMBL/GenBank/DDBJ whole genome shotgun (WGS) entry which is preliminary data.</text>
</comment>
<protein>
    <submittedName>
        <fullName evidence="2">Uncharacterized protein</fullName>
    </submittedName>
</protein>